<protein>
    <submittedName>
        <fullName evidence="2">Uncharacterized protein</fullName>
    </submittedName>
</protein>
<dbReference type="AlphaFoldDB" id="A0A1A9ZIE9"/>
<sequence>MSSELTTGPLLSKGIDKTQHTTTTQNFTATTITANDNSKIEVIVLSKSDKSLMKALNTKDDTLRKRASLVIVPQKDLESPNLEETRSLTMSDSEAVNENCKEIIEDCGTIEKLSVKLLNSSICSNHSSTDEEDIDGRKNTLQADNGNNIVRNRNSIASVDSCVSRSSSSTSETTTSGDDVALDDYQNLENSNAIDELEAERKNCISNASSCIDDYSLREKLHNFVNAKLDGSCDASSSTDVDEGNMMDGEMENSVKTRSLPSYDTLLSPQEAPMGRRYGEVSQFMGNKRSSDSSVTTLLGQPNQLKSSSNFTNLNNNGNSNNNNSSNNNNNSHQVLPFCGLDSIKGSDNNGEDLNGCSLSVGIGDGSSADGCSGSGSGGKTNSSFNASLNNGNVNASAASRTTGMVSSINPPATTSVIMPHDNASDQFQSLDANDSSCCGDGQFEDDMQALLPKCQRLSRDELSQETRYKSSGSKLSNEGKMKILLREMFV</sequence>
<dbReference type="Proteomes" id="UP000092445">
    <property type="component" value="Unassembled WGS sequence"/>
</dbReference>
<dbReference type="EnsemblMetazoa" id="GPAI015579-RA">
    <property type="protein sequence ID" value="GPAI015579-PA"/>
    <property type="gene ID" value="GPAI015579"/>
</dbReference>
<feature type="compositionally biased region" description="Polar residues" evidence="1">
    <location>
        <begin position="292"/>
        <end position="306"/>
    </location>
</feature>
<evidence type="ECO:0000256" key="1">
    <source>
        <dbReference type="SAM" id="MobiDB-lite"/>
    </source>
</evidence>
<keyword evidence="3" id="KW-1185">Reference proteome</keyword>
<feature type="region of interest" description="Disordered" evidence="1">
    <location>
        <begin position="286"/>
        <end position="334"/>
    </location>
</feature>
<feature type="region of interest" description="Disordered" evidence="1">
    <location>
        <begin position="161"/>
        <end position="182"/>
    </location>
</feature>
<dbReference type="STRING" id="7398.A0A1A9ZIE9"/>
<evidence type="ECO:0000313" key="2">
    <source>
        <dbReference type="EnsemblMetazoa" id="GPAI015579-PA"/>
    </source>
</evidence>
<accession>A0A1A9ZIE9</accession>
<reference evidence="3" key="1">
    <citation type="submission" date="2014-03" db="EMBL/GenBank/DDBJ databases">
        <authorList>
            <person name="Aksoy S."/>
            <person name="Warren W."/>
            <person name="Wilson R.K."/>
        </authorList>
    </citation>
    <scope>NUCLEOTIDE SEQUENCE [LARGE SCALE GENOMIC DNA]</scope>
    <source>
        <strain evidence="3">IAEA</strain>
    </source>
</reference>
<name>A0A1A9ZIE9_GLOPL</name>
<organism evidence="2 3">
    <name type="scientific">Glossina pallidipes</name>
    <name type="common">Tsetse fly</name>
    <dbReference type="NCBI Taxonomy" id="7398"/>
    <lineage>
        <taxon>Eukaryota</taxon>
        <taxon>Metazoa</taxon>
        <taxon>Ecdysozoa</taxon>
        <taxon>Arthropoda</taxon>
        <taxon>Hexapoda</taxon>
        <taxon>Insecta</taxon>
        <taxon>Pterygota</taxon>
        <taxon>Neoptera</taxon>
        <taxon>Endopterygota</taxon>
        <taxon>Diptera</taxon>
        <taxon>Brachycera</taxon>
        <taxon>Muscomorpha</taxon>
        <taxon>Hippoboscoidea</taxon>
        <taxon>Glossinidae</taxon>
        <taxon>Glossina</taxon>
    </lineage>
</organism>
<dbReference type="VEuPathDB" id="VectorBase:GPAI015579"/>
<reference evidence="2" key="2">
    <citation type="submission" date="2020-05" db="UniProtKB">
        <authorList>
            <consortium name="EnsemblMetazoa"/>
        </authorList>
    </citation>
    <scope>IDENTIFICATION</scope>
    <source>
        <strain evidence="2">IAEA</strain>
    </source>
</reference>
<feature type="compositionally biased region" description="Low complexity" evidence="1">
    <location>
        <begin position="307"/>
        <end position="332"/>
    </location>
</feature>
<feature type="compositionally biased region" description="Low complexity" evidence="1">
    <location>
        <begin position="161"/>
        <end position="179"/>
    </location>
</feature>
<evidence type="ECO:0000313" key="3">
    <source>
        <dbReference type="Proteomes" id="UP000092445"/>
    </source>
</evidence>
<proteinExistence type="predicted"/>